<proteinExistence type="predicted"/>
<dbReference type="OMA" id="GLHTMDF"/>
<evidence type="ECO:0000313" key="1">
    <source>
        <dbReference type="Ensembl" id="ENSCCAP00000014094.1"/>
    </source>
</evidence>
<keyword evidence="2" id="KW-1185">Reference proteome</keyword>
<accession>A0A2K5QDZ4</accession>
<dbReference type="Ensembl" id="ENSCCAT00000031530.1">
    <property type="protein sequence ID" value="ENSCCAP00000014094.1"/>
    <property type="gene ID" value="ENSCCAG00000024868.1"/>
</dbReference>
<protein>
    <submittedName>
        <fullName evidence="1">Uncharacterized protein</fullName>
    </submittedName>
</protein>
<reference evidence="1" key="2">
    <citation type="submission" date="2025-09" db="UniProtKB">
        <authorList>
            <consortium name="Ensembl"/>
        </authorList>
    </citation>
    <scope>IDENTIFICATION</scope>
</reference>
<reference evidence="1" key="1">
    <citation type="submission" date="2025-08" db="UniProtKB">
        <authorList>
            <consortium name="Ensembl"/>
        </authorList>
    </citation>
    <scope>IDENTIFICATION</scope>
</reference>
<name>A0A2K5QDZ4_CEBIM</name>
<evidence type="ECO:0000313" key="2">
    <source>
        <dbReference type="Proteomes" id="UP000233040"/>
    </source>
</evidence>
<sequence>MDQYVPTAPPQFPITQLGTFKQDSTTTLSLWEHSRSTLNDTTFLYPGLHTMDFTFSR</sequence>
<dbReference type="GeneTree" id="ENSGT00940000166220"/>
<dbReference type="AlphaFoldDB" id="A0A2K5QDZ4"/>
<dbReference type="Proteomes" id="UP000233040">
    <property type="component" value="Unassembled WGS sequence"/>
</dbReference>
<organism evidence="1 2">
    <name type="scientific">Cebus imitator</name>
    <name type="common">Panamanian white-faced capuchin</name>
    <name type="synonym">Cebus capucinus imitator</name>
    <dbReference type="NCBI Taxonomy" id="2715852"/>
    <lineage>
        <taxon>Eukaryota</taxon>
        <taxon>Metazoa</taxon>
        <taxon>Chordata</taxon>
        <taxon>Craniata</taxon>
        <taxon>Vertebrata</taxon>
        <taxon>Euteleostomi</taxon>
        <taxon>Mammalia</taxon>
        <taxon>Eutheria</taxon>
        <taxon>Euarchontoglires</taxon>
        <taxon>Primates</taxon>
        <taxon>Haplorrhini</taxon>
        <taxon>Platyrrhini</taxon>
        <taxon>Cebidae</taxon>
        <taxon>Cebinae</taxon>
        <taxon>Cebus</taxon>
    </lineage>
</organism>